<organism evidence="1 2">
    <name type="scientific">Azospirillum baldaniorum</name>
    <dbReference type="NCBI Taxonomy" id="1064539"/>
    <lineage>
        <taxon>Bacteria</taxon>
        <taxon>Pseudomonadati</taxon>
        <taxon>Pseudomonadota</taxon>
        <taxon>Alphaproteobacteria</taxon>
        <taxon>Rhodospirillales</taxon>
        <taxon>Azospirillaceae</taxon>
        <taxon>Azospirillum</taxon>
    </lineage>
</organism>
<protein>
    <submittedName>
        <fullName evidence="1">Uncharacterized protein</fullName>
    </submittedName>
</protein>
<keyword evidence="2" id="KW-1185">Reference proteome</keyword>
<dbReference type="Proteomes" id="UP000007319">
    <property type="component" value="Plasmid AZOBR_p1"/>
</dbReference>
<name>A0A9P1JWE8_9PROT</name>
<evidence type="ECO:0000313" key="2">
    <source>
        <dbReference type="Proteomes" id="UP000007319"/>
    </source>
</evidence>
<accession>A0A9P1JWE8</accession>
<sequence>MRERLSLMRFLKALVTAGGDEGPIRVLRVKDVFDLILWPVAAATRSGRAAATTRCCLLSRERR</sequence>
<gene>
    <name evidence="1" type="ORF">AZOBR_p1140073</name>
</gene>
<dbReference type="AlphaFoldDB" id="A0A9P1JWE8"/>
<reference evidence="1 2" key="1">
    <citation type="journal article" date="2011" name="PLoS Genet.">
        <title>Azospirillum genomes reveal transition of bacteria from aquatic to terrestrial environments.</title>
        <authorList>
            <person name="Wisniewski-Dye F."/>
            <person name="Borziak K."/>
            <person name="Khalsa-Moyers G."/>
            <person name="Alexandre G."/>
            <person name="Sukharnikov L.O."/>
            <person name="Wuichet K."/>
            <person name="Hurst G.B."/>
            <person name="McDonald W.H."/>
            <person name="Robertson J.S."/>
            <person name="Barbe V."/>
            <person name="Calteau A."/>
            <person name="Rouy Z."/>
            <person name="Mangenot S."/>
            <person name="Prigent-Combaret C."/>
            <person name="Normand P."/>
            <person name="Boyer M."/>
            <person name="Siguier P."/>
            <person name="Dessaux Y."/>
            <person name="Elmerich C."/>
            <person name="Condemine G."/>
            <person name="Krishnen G."/>
            <person name="Kennedy I."/>
            <person name="Paterson A.H."/>
            <person name="Gonzalez V."/>
            <person name="Mavingui P."/>
            <person name="Zhulin I.B."/>
        </authorList>
    </citation>
    <scope>NUCLEOTIDE SEQUENCE [LARGE SCALE GENOMIC DNA]</scope>
    <source>
        <strain evidence="1 2">Sp245</strain>
    </source>
</reference>
<dbReference type="KEGG" id="abs:AZOBR_p1140073"/>
<keyword evidence="1" id="KW-0614">Plasmid</keyword>
<dbReference type="EMBL" id="HE577328">
    <property type="protein sequence ID" value="CCD01058.1"/>
    <property type="molecule type" value="Genomic_DNA"/>
</dbReference>
<proteinExistence type="predicted"/>
<geneLocation type="plasmid" evidence="1 2">
    <name>AZOBR_p1</name>
</geneLocation>
<evidence type="ECO:0000313" key="1">
    <source>
        <dbReference type="EMBL" id="CCD01058.1"/>
    </source>
</evidence>